<dbReference type="PRINTS" id="PR00970">
    <property type="entry name" value="RIBTRNSFRASE"/>
</dbReference>
<dbReference type="GO" id="GO:0016779">
    <property type="term" value="F:nucleotidyltransferase activity"/>
    <property type="evidence" value="ECO:0007669"/>
    <property type="project" value="UniProtKB-KW"/>
</dbReference>
<evidence type="ECO:0000313" key="13">
    <source>
        <dbReference type="Proteomes" id="UP000261660"/>
    </source>
</evidence>
<evidence type="ECO:0000313" key="12">
    <source>
        <dbReference type="Ensembl" id="ENSLBEP00000016425.1"/>
    </source>
</evidence>
<sequence length="263" mass="30397">YFNKDWRTHVFKHIYFCFFGELTSPSTGLIQKLHFSLSFHDSIQDPVHDLDDCRSKATVVTDEAIMQKGETSKNFSEAWRNAEQEARAPAHVYMEKHHSTAIYAYTKVMPQHVKQRTGRAEATRTKPQRETFESRSLYSSLSEAVQILKHSQMTCLSTAYRTDTLLHPNISNNTMIRFSTFILGSDWWNNTRSTSCFEVYTCFGANITHYSALKQSSQVLIPPYEAFKVTDTQTDTQRCKVVYKLKSNLNCLIRPICLFCTKL</sequence>
<dbReference type="GO" id="GO:0090729">
    <property type="term" value="F:toxin activity"/>
    <property type="evidence" value="ECO:0007669"/>
    <property type="project" value="UniProtKB-KW"/>
</dbReference>
<evidence type="ECO:0000256" key="9">
    <source>
        <dbReference type="ARBA" id="ARBA00023026"/>
    </source>
</evidence>
<evidence type="ECO:0000256" key="3">
    <source>
        <dbReference type="ARBA" id="ARBA00022525"/>
    </source>
</evidence>
<dbReference type="AlphaFoldDB" id="A0A3Q3M7M9"/>
<dbReference type="GO" id="GO:0106274">
    <property type="term" value="F:NAD+-protein-arginine ADP-ribosyltransferase activity"/>
    <property type="evidence" value="ECO:0007669"/>
    <property type="project" value="UniProtKB-EC"/>
</dbReference>
<accession>A0A3Q3M7M9</accession>
<name>A0A3Q3M7M9_9LABR</name>
<evidence type="ECO:0000256" key="10">
    <source>
        <dbReference type="ARBA" id="ARBA00047597"/>
    </source>
</evidence>
<keyword evidence="3" id="KW-0964">Secreted</keyword>
<evidence type="ECO:0000256" key="6">
    <source>
        <dbReference type="ARBA" id="ARBA00022679"/>
    </source>
</evidence>
<keyword evidence="13" id="KW-1185">Reference proteome</keyword>
<dbReference type="InterPro" id="IPR000768">
    <property type="entry name" value="ART"/>
</dbReference>
<comment type="similarity">
    <text evidence="2 11">Belongs to the Arg-specific ADP-ribosyltransferase family.</text>
</comment>
<evidence type="ECO:0000256" key="7">
    <source>
        <dbReference type="ARBA" id="ARBA00022695"/>
    </source>
</evidence>
<dbReference type="GO" id="GO:0005576">
    <property type="term" value="C:extracellular region"/>
    <property type="evidence" value="ECO:0007669"/>
    <property type="project" value="UniProtKB-SubCell"/>
</dbReference>
<evidence type="ECO:0000256" key="1">
    <source>
        <dbReference type="ARBA" id="ARBA00004613"/>
    </source>
</evidence>
<dbReference type="InterPro" id="IPR050999">
    <property type="entry name" value="ADP-ribosyltransferase_ARG"/>
</dbReference>
<comment type="catalytic activity">
    <reaction evidence="10 11">
        <text>L-arginyl-[protein] + NAD(+) = N(omega)-(ADP-D-ribosyl)-L-arginyl-[protein] + nicotinamide + H(+)</text>
        <dbReference type="Rhea" id="RHEA:19149"/>
        <dbReference type="Rhea" id="RHEA-COMP:10532"/>
        <dbReference type="Rhea" id="RHEA-COMP:15087"/>
        <dbReference type="ChEBI" id="CHEBI:15378"/>
        <dbReference type="ChEBI" id="CHEBI:17154"/>
        <dbReference type="ChEBI" id="CHEBI:29965"/>
        <dbReference type="ChEBI" id="CHEBI:57540"/>
        <dbReference type="ChEBI" id="CHEBI:142554"/>
        <dbReference type="EC" id="2.4.2.31"/>
    </reaction>
</comment>
<dbReference type="EC" id="2.4.2.31" evidence="11"/>
<evidence type="ECO:0000256" key="11">
    <source>
        <dbReference type="RuleBase" id="RU361228"/>
    </source>
</evidence>
<dbReference type="SUPFAM" id="SSF56399">
    <property type="entry name" value="ADP-ribosylation"/>
    <property type="match status" value="1"/>
</dbReference>
<organism evidence="12 13">
    <name type="scientific">Labrus bergylta</name>
    <name type="common">ballan wrasse</name>
    <dbReference type="NCBI Taxonomy" id="56723"/>
    <lineage>
        <taxon>Eukaryota</taxon>
        <taxon>Metazoa</taxon>
        <taxon>Chordata</taxon>
        <taxon>Craniata</taxon>
        <taxon>Vertebrata</taxon>
        <taxon>Euteleostomi</taxon>
        <taxon>Actinopterygii</taxon>
        <taxon>Neopterygii</taxon>
        <taxon>Teleostei</taxon>
        <taxon>Neoteleostei</taxon>
        <taxon>Acanthomorphata</taxon>
        <taxon>Eupercaria</taxon>
        <taxon>Labriformes</taxon>
        <taxon>Labridae</taxon>
        <taxon>Labrus</taxon>
    </lineage>
</organism>
<evidence type="ECO:0000256" key="8">
    <source>
        <dbReference type="ARBA" id="ARBA00022857"/>
    </source>
</evidence>
<evidence type="ECO:0000256" key="2">
    <source>
        <dbReference type="ARBA" id="ARBA00009558"/>
    </source>
</evidence>
<reference evidence="12" key="2">
    <citation type="submission" date="2025-09" db="UniProtKB">
        <authorList>
            <consortium name="Ensembl"/>
        </authorList>
    </citation>
    <scope>IDENTIFICATION</scope>
</reference>
<dbReference type="InParanoid" id="A0A3Q3M7M9"/>
<keyword evidence="6 11" id="KW-0808">Transferase</keyword>
<protein>
    <recommendedName>
        <fullName evidence="11">NAD(P)(+)--arginine ADP-ribosyltransferase</fullName>
        <ecNumber evidence="11">2.4.2.31</ecNumber>
    </recommendedName>
    <alternativeName>
        <fullName evidence="11">Mono(ADP-ribosyl)transferase</fullName>
    </alternativeName>
</protein>
<dbReference type="GeneTree" id="ENSGT00930000152222"/>
<dbReference type="GO" id="GO:0003950">
    <property type="term" value="F:NAD+ poly-ADP-ribosyltransferase activity"/>
    <property type="evidence" value="ECO:0007669"/>
    <property type="project" value="TreeGrafter"/>
</dbReference>
<keyword evidence="11" id="KW-0520">NAD</keyword>
<dbReference type="PANTHER" id="PTHR10339:SF25">
    <property type="entry name" value="SECRETED EXOENZYME S"/>
    <property type="match status" value="1"/>
</dbReference>
<dbReference type="Proteomes" id="UP000261660">
    <property type="component" value="Unplaced"/>
</dbReference>
<keyword evidence="4" id="KW-0800">Toxin</keyword>
<comment type="subcellular location">
    <subcellularLocation>
        <location evidence="1">Secreted</location>
    </subcellularLocation>
</comment>
<keyword evidence="7" id="KW-0548">Nucleotidyltransferase</keyword>
<dbReference type="PANTHER" id="PTHR10339">
    <property type="entry name" value="ADP-RIBOSYLTRANSFERASE"/>
    <property type="match status" value="1"/>
</dbReference>
<proteinExistence type="inferred from homology"/>
<evidence type="ECO:0000256" key="5">
    <source>
        <dbReference type="ARBA" id="ARBA00022676"/>
    </source>
</evidence>
<dbReference type="Ensembl" id="ENSLBET00000017364.1">
    <property type="protein sequence ID" value="ENSLBEP00000016425.1"/>
    <property type="gene ID" value="ENSLBEG00000012697.1"/>
</dbReference>
<keyword evidence="5 11" id="KW-0328">Glycosyltransferase</keyword>
<reference evidence="12" key="1">
    <citation type="submission" date="2025-08" db="UniProtKB">
        <authorList>
            <consortium name="Ensembl"/>
        </authorList>
    </citation>
    <scope>IDENTIFICATION</scope>
</reference>
<keyword evidence="8 11" id="KW-0521">NADP</keyword>
<dbReference type="Pfam" id="PF01129">
    <property type="entry name" value="ART"/>
    <property type="match status" value="1"/>
</dbReference>
<dbReference type="Gene3D" id="3.90.176.10">
    <property type="entry name" value="Toxin ADP-ribosyltransferase, Chain A, domain 1"/>
    <property type="match status" value="1"/>
</dbReference>
<keyword evidence="9" id="KW-0843">Virulence</keyword>
<evidence type="ECO:0000256" key="4">
    <source>
        <dbReference type="ARBA" id="ARBA00022656"/>
    </source>
</evidence>